<feature type="signal peptide" evidence="1">
    <location>
        <begin position="1"/>
        <end position="21"/>
    </location>
</feature>
<dbReference type="EMBL" id="NVQR01000041">
    <property type="protein sequence ID" value="PCH62342.1"/>
    <property type="molecule type" value="Genomic_DNA"/>
</dbReference>
<dbReference type="Proteomes" id="UP000218172">
    <property type="component" value="Unassembled WGS sequence"/>
</dbReference>
<reference evidence="3" key="1">
    <citation type="submission" date="2017-08" db="EMBL/GenBank/DDBJ databases">
        <title>A dynamic microbial community with high functional redundancy inhabits the cold, oxic subseafloor aquifer.</title>
        <authorList>
            <person name="Tully B.J."/>
            <person name="Wheat C.G."/>
            <person name="Glazer B.T."/>
            <person name="Huber J.A."/>
        </authorList>
    </citation>
    <scope>NUCLEOTIDE SEQUENCE [LARGE SCALE GENOMIC DNA]</scope>
</reference>
<comment type="caution">
    <text evidence="2">The sequence shown here is derived from an EMBL/GenBank/DDBJ whole genome shotgun (WGS) entry which is preliminary data.</text>
</comment>
<organism evidence="2 3">
    <name type="scientific">SAR86 cluster bacterium</name>
    <dbReference type="NCBI Taxonomy" id="2030880"/>
    <lineage>
        <taxon>Bacteria</taxon>
        <taxon>Pseudomonadati</taxon>
        <taxon>Pseudomonadota</taxon>
        <taxon>Gammaproteobacteria</taxon>
        <taxon>SAR86 cluster</taxon>
    </lineage>
</organism>
<protein>
    <submittedName>
        <fullName evidence="2">Uncharacterized protein</fullName>
    </submittedName>
</protein>
<gene>
    <name evidence="2" type="ORF">COC19_03035</name>
</gene>
<name>A0A2A4MR41_9GAMM</name>
<dbReference type="AlphaFoldDB" id="A0A2A4MR41"/>
<proteinExistence type="predicted"/>
<evidence type="ECO:0000256" key="1">
    <source>
        <dbReference type="SAM" id="SignalP"/>
    </source>
</evidence>
<evidence type="ECO:0000313" key="3">
    <source>
        <dbReference type="Proteomes" id="UP000218172"/>
    </source>
</evidence>
<accession>A0A2A4MR41</accession>
<evidence type="ECO:0000313" key="2">
    <source>
        <dbReference type="EMBL" id="PCH62342.1"/>
    </source>
</evidence>
<feature type="chain" id="PRO_5012426897" evidence="1">
    <location>
        <begin position="22"/>
        <end position="179"/>
    </location>
</feature>
<keyword evidence="1" id="KW-0732">Signal</keyword>
<sequence length="179" mass="20278">MKVLISSVFSCLILLPTGFLAAQETAAEQLEAQQVPYEIKVTPTFLRSDIAALIKEVEEGFIERFNELNLDDDYDVKCFRFTPTMSHISQRSCEPKFLIEGRAADASDAGFRYSHVRNLADLESISTLSGLSLRRSMHREYEIFQSKLKALISSDANLKTIAVQLDVLHSRLNNFEQEN</sequence>